<organism evidence="5 6">
    <name type="scientific">Curvularia clavata</name>
    <dbReference type="NCBI Taxonomy" id="95742"/>
    <lineage>
        <taxon>Eukaryota</taxon>
        <taxon>Fungi</taxon>
        <taxon>Dikarya</taxon>
        <taxon>Ascomycota</taxon>
        <taxon>Pezizomycotina</taxon>
        <taxon>Dothideomycetes</taxon>
        <taxon>Pleosporomycetidae</taxon>
        <taxon>Pleosporales</taxon>
        <taxon>Pleosporineae</taxon>
        <taxon>Pleosporaceae</taxon>
        <taxon>Curvularia</taxon>
    </lineage>
</organism>
<keyword evidence="6" id="KW-1185">Reference proteome</keyword>
<feature type="domain" description="U3 small nucleolar RNA-associated protein 20" evidence="3">
    <location>
        <begin position="1697"/>
        <end position="1915"/>
    </location>
</feature>
<dbReference type="FunFam" id="1.25.10.10:FF:001489">
    <property type="entry name" value="AEL006Wp"/>
    <property type="match status" value="1"/>
</dbReference>
<feature type="compositionally biased region" description="Acidic residues" evidence="1">
    <location>
        <begin position="1645"/>
        <end position="1659"/>
    </location>
</feature>
<dbReference type="PANTHER" id="PTHR17695:SF11">
    <property type="entry name" value="SMALL SUBUNIT PROCESSOME COMPONENT 20 HOMOLOG"/>
    <property type="match status" value="1"/>
</dbReference>
<dbReference type="InterPro" id="IPR052575">
    <property type="entry name" value="SSU_processome_comp_20"/>
</dbReference>
<protein>
    <submittedName>
        <fullName evidence="5">Uncharacterized protein</fullName>
    </submittedName>
</protein>
<dbReference type="GO" id="GO:0032040">
    <property type="term" value="C:small-subunit processome"/>
    <property type="evidence" value="ECO:0007669"/>
    <property type="project" value="TreeGrafter"/>
</dbReference>
<feature type="region of interest" description="Disordered" evidence="1">
    <location>
        <begin position="2614"/>
        <end position="2646"/>
    </location>
</feature>
<dbReference type="InterPro" id="IPR011989">
    <property type="entry name" value="ARM-like"/>
</dbReference>
<feature type="compositionally biased region" description="Acidic residues" evidence="1">
    <location>
        <begin position="867"/>
        <end position="876"/>
    </location>
</feature>
<feature type="region of interest" description="Disordered" evidence="1">
    <location>
        <begin position="1"/>
        <end position="37"/>
    </location>
</feature>
<proteinExistence type="predicted"/>
<evidence type="ECO:0000259" key="2">
    <source>
        <dbReference type="Pfam" id="PF07539"/>
    </source>
</evidence>
<feature type="compositionally biased region" description="Basic and acidic residues" evidence="1">
    <location>
        <begin position="2635"/>
        <end position="2646"/>
    </location>
</feature>
<dbReference type="Gene3D" id="1.25.10.10">
    <property type="entry name" value="Leucine-rich Repeat Variant"/>
    <property type="match status" value="3"/>
</dbReference>
<dbReference type="InterPro" id="IPR046523">
    <property type="entry name" value="UTP20_dom"/>
</dbReference>
<dbReference type="GO" id="GO:0030686">
    <property type="term" value="C:90S preribosome"/>
    <property type="evidence" value="ECO:0007669"/>
    <property type="project" value="TreeGrafter"/>
</dbReference>
<evidence type="ECO:0000259" key="3">
    <source>
        <dbReference type="Pfam" id="PF20416"/>
    </source>
</evidence>
<sequence length="2646" mass="297909">MAAMSRGLASRPAAKPNSKVSKPARPQKRVKGGTESTRNHVFKGFSQRIAQIKIEPVRRGRSTILDDAELESTFSYFRDSFLEWRELNMSEPFTAFARKVAPLCDSLPQVLHHSDRIFELLVEHIEKGEKFSQEPLLSLMAHLAHDLGERFEKHFEKAVRTVSHLAATHADVEVIEWAFGCLAWLFKYLSRLLVPNLRPVFDLMSPLLGKERQKAFVSRFAAESLSFLVRKAGAAYHRDKTPLRSIIKHISDLLKDQQESTKDYAFQQGLMHLFADSLKGVQRGFHSSATVILQELLAETLNPEHLDLRIPPLEPVLIGLVTASIHHTDAENFSPLLEVILAESAKVSSDVRYVGLLSRLLMVVCGVRQGTRVEDWKPVLGLISNMLDSTKASTELDSVDAWELLSVIGVAFQYCTLDAAIPHEKLLEALTRGAWEPYFLPFCNLFAGLGVDRFRNLLLPYFKRFVSQKAHDHGPQFCAILPQLYQSGALVSTTLQPSERWQATLEEPFDQLDKLTDEETESNHQIFYCNALLDAIEALRIADDKTREILNDLASLLKNAIKGASLTSKRTVDKFATGKGFQFLVGKDSDNDQMKSIWPELCRASTSFGQSVAFWRALLDLFKKHNTDLDTTGSHMEPLKRTIMRCLGSPSHDLRLSAIYVLQLVVDQNDKLQNILSTAMLIEQTPPNLETQRAIAMRIGQMAKLYPAVCSDEWVGEAIPAYCLGLLHVRLASVWDDSCSALKAICGTKEGEEFVTQTVFEWLTAADAADLASDGPQPTPSRPYATEFECTNLMQLQEHVADVQEKAGNTEEQLEMFFNEAHADIPFYNSFSRTQALKVLSSLPHIAEKRSRLLVPVLLKWAFDQAPEPEDADPEGDATPTSQGHWARKDQKAMLSIFAKFNNPKVLYRTDEVRQALLALLSNGDVEIQKASLKALLTWKDRGIVAYQEQLLNLLDDERFRDELPIFLSEGKLQDSDVDQVLPVVLRLLYGKVIAGKRGLESKRKAVFVSLKNRFGDDAIHKFLQIAFGPLGSISILSDGLIDETILQKTLVDARKQVGMLNLLDDLLSTFAKTFAPFTATVVDPVLYAAIKASRELSTSADREGDEGRSTQTSLLKTVRQRALHILGKLVENSPEFDWHPYTKALVKEMVEPRLDQFPIETAQSVSGILRLFAAWSKSARTAPFLVEFNPAILSKVIDCLEVPSAKDEVKCFVLDNVIRSIVALVTTEGDALTTESKILKSRIHTDIIQPYSTSILSRVGHLLRQNPSKEVLESGVNTVAELAPHVVGASESRSMIEIATFLLRQPSKRVNPRTKLGLLRILHEFIQRCDDQSLNELLDTVYDAVCPMFAFVQDRTARELLCDVVQDLSDTNNDLQVVAKICHDLNSFAKGRLDEPDFERRSQAFSSINEEAYRSFSLLQWKPLVYNMLYFIKDNEELSIRVNASLSLRRFSEVSSSEEFKAFASSAILPGIQNGMRETSELVRIEYLAVLEHLVKTHSDWAPVADLHVLLSDDDEASFFSNILHIQGHRRLRALRRLAAHASHLRGTNVYQILIPLLEHFVFNKGEDEGADSLLGETIKTLTALTECLEWPQFRSLLKRYISYLATKEDLQKPVIRLIAGLMDGLNQAGRAKGYIATSKPESDDPATSEADEGGEAMDVDKPQSILTKTLPQQDKLSSDMINNFLPDLTNFLHKKDEATVSLRVPIAVAIAKVLLVLPPLEIETRLPGVLLDICYILKSRAQEARDMSRNTLSDIATLMGPGYLGFILKALRTALQRGYQLHVLSYTLHTILVKLADQTNPGDLDYCLADLVDVIMDDTFGAAGQEKDAEEYISKMKEVKSSKSFDSMDIIARSATPSHLIKLVLPIRSLLIEKLNAKMVQKIDELLRRIGLGVLQNPTVNNRDILVFCYELIQEVYAANASTDKKAKIDPRSKRYLVNNKGAAKSGTRLSTSSYLYKMIRFGMDILRTVLRKHEDLQTPQNLAGFLPIIGDAMVQGQEEVQVSAVRLLTTIIKVPMPELDTNCPVYIDEAMRAIKGALSNNTELAQASLKLVSAVLRERPNVQVRERDVGHLLKRMMPDLDEPDRSGVIFGFLKAVMNRHFEVPEIYEVMDKVAEMMITNQTKSARDIARSHFFQFLTSYTQSEKRFKKQIEFLLKNLRYEHMEGRQSVMEALDLIIGKALPRFPEKAQYEYHGIMFLPLINAVANDDSSKCREMASLLIKRLFQHASEKRLQSFATDLKSWLEQEDNVGLKRLGIQVWGFYFEAMDDDDEQPKDLAYVLDQLDAIIDECLSRRDEDDWELLYYSLTLLSKVCKKYTDTMFSSSKDGLWTAVQASATYPHMWVKLKAAELLGTYFAHLGVSNKDSGLEALPLKGSGGLQLAEQNMTQLCNAFLRNLLNPEASEQLCLQSVKNIAFLARCLSVNGAKWHWQKTDDDEEMEENIVANDDATGTEDEEDFGGFSPRPESKKSNKVEDTPPAAIHRLMIRLSSIVRKDKITMNAKTATMNLFDTIAAKFPLEPLSTSLPHLLTTLATLTDATATFPRSSAQSGPNSTVTDTYKALTDKAREVMNTLQKRLGTQEYLKVMGEVQKGVRERREERRRKRKVEAIVDPEKFGKDKRRRHEVKRIKRKERSAEERGKRRGW</sequence>
<feature type="domain" description="U3 small nucleolar RNA-associated protein 20 N-terminal" evidence="2">
    <location>
        <begin position="885"/>
        <end position="1481"/>
    </location>
</feature>
<dbReference type="PANTHER" id="PTHR17695">
    <property type="entry name" value="SMALL SUBUNIT PROCESSOME COMPONENT 20 HOMOLOG"/>
    <property type="match status" value="1"/>
</dbReference>
<dbReference type="InterPro" id="IPR011430">
    <property type="entry name" value="UTP20_N"/>
</dbReference>
<dbReference type="InterPro" id="IPR057525">
    <property type="entry name" value="UTP20_C"/>
</dbReference>
<dbReference type="Pfam" id="PF20416">
    <property type="entry name" value="UTP20"/>
    <property type="match status" value="1"/>
</dbReference>
<gene>
    <name evidence="5" type="ORF">yc1106_07324</name>
</gene>
<name>A0A9Q9DVJ6_CURCL</name>
<feature type="region of interest" description="Disordered" evidence="1">
    <location>
        <begin position="2447"/>
        <end position="2478"/>
    </location>
</feature>
<dbReference type="Pfam" id="PF07539">
    <property type="entry name" value="UTP20_N"/>
    <property type="match status" value="1"/>
</dbReference>
<dbReference type="VEuPathDB" id="FungiDB:yc1106_07324"/>
<feature type="compositionally biased region" description="Basic and acidic residues" evidence="1">
    <location>
        <begin position="2467"/>
        <end position="2477"/>
    </location>
</feature>
<dbReference type="Pfam" id="PF23099">
    <property type="entry name" value="UTP20_C"/>
    <property type="match status" value="1"/>
</dbReference>
<dbReference type="OrthoDB" id="360653at2759"/>
<dbReference type="InterPro" id="IPR016024">
    <property type="entry name" value="ARM-type_fold"/>
</dbReference>
<accession>A0A9Q9DVJ6</accession>
<evidence type="ECO:0000313" key="5">
    <source>
        <dbReference type="EMBL" id="USP80050.1"/>
    </source>
</evidence>
<dbReference type="EMBL" id="CP089278">
    <property type="protein sequence ID" value="USP80050.1"/>
    <property type="molecule type" value="Genomic_DNA"/>
</dbReference>
<evidence type="ECO:0000256" key="1">
    <source>
        <dbReference type="SAM" id="MobiDB-lite"/>
    </source>
</evidence>
<dbReference type="Proteomes" id="UP001056012">
    <property type="component" value="Chromosome 5"/>
</dbReference>
<evidence type="ECO:0000313" key="6">
    <source>
        <dbReference type="Proteomes" id="UP001056012"/>
    </source>
</evidence>
<feature type="compositionally biased region" description="Basic residues" evidence="1">
    <location>
        <begin position="2619"/>
        <end position="2634"/>
    </location>
</feature>
<dbReference type="SUPFAM" id="SSF48371">
    <property type="entry name" value="ARM repeat"/>
    <property type="match status" value="3"/>
</dbReference>
<feature type="domain" description="U3 small nucleolar RNA-associated protein 20 C-terminal" evidence="4">
    <location>
        <begin position="2559"/>
        <end position="2636"/>
    </location>
</feature>
<reference evidence="5" key="1">
    <citation type="submission" date="2021-12" db="EMBL/GenBank/DDBJ databases">
        <title>Curvularia clavata genome.</title>
        <authorList>
            <person name="Cao Y."/>
        </authorList>
    </citation>
    <scope>NUCLEOTIDE SEQUENCE</scope>
    <source>
        <strain evidence="5">Yc1106</strain>
    </source>
</reference>
<feature type="region of interest" description="Disordered" evidence="1">
    <location>
        <begin position="867"/>
        <end position="886"/>
    </location>
</feature>
<feature type="region of interest" description="Disordered" evidence="1">
    <location>
        <begin position="1638"/>
        <end position="1662"/>
    </location>
</feature>
<evidence type="ECO:0000259" key="4">
    <source>
        <dbReference type="Pfam" id="PF23099"/>
    </source>
</evidence>